<reference evidence="1" key="1">
    <citation type="submission" date="2018-06" db="EMBL/GenBank/DDBJ databases">
        <authorList>
            <person name="Zhirakovskaya E."/>
        </authorList>
    </citation>
    <scope>NUCLEOTIDE SEQUENCE</scope>
</reference>
<proteinExistence type="predicted"/>
<dbReference type="AlphaFoldDB" id="A0A3B1D0Z7"/>
<organism evidence="1">
    <name type="scientific">hydrothermal vent metagenome</name>
    <dbReference type="NCBI Taxonomy" id="652676"/>
    <lineage>
        <taxon>unclassified sequences</taxon>
        <taxon>metagenomes</taxon>
        <taxon>ecological metagenomes</taxon>
    </lineage>
</organism>
<accession>A0A3B1D0Z7</accession>
<gene>
    <name evidence="1" type="ORF">MNBD_PLANCTO02-1078</name>
</gene>
<evidence type="ECO:0000313" key="1">
    <source>
        <dbReference type="EMBL" id="VAX35789.1"/>
    </source>
</evidence>
<name>A0A3B1D0Z7_9ZZZZ</name>
<dbReference type="EMBL" id="UOGL01000009">
    <property type="protein sequence ID" value="VAX35789.1"/>
    <property type="molecule type" value="Genomic_DNA"/>
</dbReference>
<sequence length="53" mass="5942">MSIGSINPNNSFYIVLHDIAPRFANEIAKIVELLAPLIGDKMATFRDVYTVVY</sequence>
<protein>
    <submittedName>
        <fullName evidence="1">Uncharacterized protein</fullName>
    </submittedName>
</protein>